<evidence type="ECO:0000256" key="1">
    <source>
        <dbReference type="ARBA" id="ARBA00011888"/>
    </source>
</evidence>
<keyword evidence="8" id="KW-1185">Reference proteome</keyword>
<dbReference type="SUPFAM" id="SSF53167">
    <property type="entry name" value="Purine and uridine phosphorylases"/>
    <property type="match status" value="1"/>
</dbReference>
<reference evidence="7 8" key="1">
    <citation type="submission" date="2019-03" db="EMBL/GenBank/DDBJ databases">
        <title>Characterization of a novel Mycoplasma cynos real-time PCR assay.</title>
        <authorList>
            <person name="Tallmadge R.L."/>
            <person name="Mitchell P.K."/>
            <person name="Goodman L."/>
        </authorList>
    </citation>
    <scope>NUCLEOTIDE SEQUENCE [LARGE SCALE GENOMIC DNA]</scope>
    <source>
        <strain evidence="7 8">1642</strain>
    </source>
</reference>
<dbReference type="InterPro" id="IPR000845">
    <property type="entry name" value="Nucleoside_phosphorylase_d"/>
</dbReference>
<dbReference type="CDD" id="cd09006">
    <property type="entry name" value="PNP_EcPNPI-like"/>
    <property type="match status" value="1"/>
</dbReference>
<evidence type="ECO:0000259" key="6">
    <source>
        <dbReference type="Pfam" id="PF01048"/>
    </source>
</evidence>
<dbReference type="PANTHER" id="PTHR43691:SF11">
    <property type="entry name" value="FI09636P-RELATED"/>
    <property type="match status" value="1"/>
</dbReference>
<evidence type="ECO:0000313" key="8">
    <source>
        <dbReference type="Proteomes" id="UP000320801"/>
    </source>
</evidence>
<dbReference type="InterPro" id="IPR004402">
    <property type="entry name" value="DeoD-type"/>
</dbReference>
<evidence type="ECO:0000313" key="7">
    <source>
        <dbReference type="EMBL" id="TQC51600.1"/>
    </source>
</evidence>
<evidence type="ECO:0000256" key="4">
    <source>
        <dbReference type="ARBA" id="ARBA00022679"/>
    </source>
</evidence>
<organism evidence="7 8">
    <name type="scientific">Mycoplasmopsis mucosicanis</name>
    <dbReference type="NCBI Taxonomy" id="458208"/>
    <lineage>
        <taxon>Bacteria</taxon>
        <taxon>Bacillati</taxon>
        <taxon>Mycoplasmatota</taxon>
        <taxon>Mycoplasmoidales</taxon>
        <taxon>Metamycoplasmataceae</taxon>
        <taxon>Mycoplasmopsis</taxon>
    </lineage>
</organism>
<keyword evidence="3" id="KW-0328">Glycosyltransferase</keyword>
<dbReference type="GO" id="GO:0006152">
    <property type="term" value="P:purine nucleoside catabolic process"/>
    <property type="evidence" value="ECO:0007669"/>
    <property type="project" value="TreeGrafter"/>
</dbReference>
<evidence type="ECO:0000256" key="3">
    <source>
        <dbReference type="ARBA" id="ARBA00022676"/>
    </source>
</evidence>
<comment type="catalytic activity">
    <reaction evidence="5">
        <text>uridine + phosphate = alpha-D-ribose 1-phosphate + uracil</text>
        <dbReference type="Rhea" id="RHEA:24388"/>
        <dbReference type="ChEBI" id="CHEBI:16704"/>
        <dbReference type="ChEBI" id="CHEBI:17568"/>
        <dbReference type="ChEBI" id="CHEBI:43474"/>
        <dbReference type="ChEBI" id="CHEBI:57720"/>
        <dbReference type="EC" id="2.4.2.3"/>
    </reaction>
</comment>
<protein>
    <recommendedName>
        <fullName evidence="2">Uridine phosphorylase</fullName>
        <ecNumber evidence="1">2.4.2.3</ecNumber>
    </recommendedName>
</protein>
<sequence length="237" mass="26397">MSTPHISAQKNEIAKFVLLPGDPLRAEYMAKKFLTNPKLVSSVRNIYFYTGEYKGIPITIGASGMGAASMGIYAYELFTFYDVEKIIRVGSTGSYIEELKVKQPVLVNRAYADGFGFVELMLGIKTHELFPTHSLMSALGKKAQQMNINLKEVSCHTTDVFYGLRDIKKTREITQCQVVDNECFALFATAQRCNKQAAALLSVSENIITGESLSSDERLLEFSTMFEIALNTLVDKD</sequence>
<dbReference type="RefSeq" id="WP_141483873.1">
    <property type="nucleotide sequence ID" value="NZ_SMDN01000005.1"/>
</dbReference>
<feature type="domain" description="Nucleoside phosphorylase" evidence="6">
    <location>
        <begin position="15"/>
        <end position="218"/>
    </location>
</feature>
<comment type="caution">
    <text evidence="7">The sequence shown here is derived from an EMBL/GenBank/DDBJ whole genome shotgun (WGS) entry which is preliminary data.</text>
</comment>
<dbReference type="GO" id="GO:0004731">
    <property type="term" value="F:purine-nucleoside phosphorylase activity"/>
    <property type="evidence" value="ECO:0007669"/>
    <property type="project" value="InterPro"/>
</dbReference>
<name>A0A507SIQ4_9BACT</name>
<accession>A0A507SIQ4</accession>
<dbReference type="Gene3D" id="3.40.50.1580">
    <property type="entry name" value="Nucleoside phosphorylase domain"/>
    <property type="match status" value="1"/>
</dbReference>
<keyword evidence="4" id="KW-0808">Transferase</keyword>
<dbReference type="EC" id="2.4.2.3" evidence="1"/>
<proteinExistence type="predicted"/>
<dbReference type="OrthoDB" id="9782889at2"/>
<dbReference type="GO" id="GO:0004850">
    <property type="term" value="F:uridine phosphorylase activity"/>
    <property type="evidence" value="ECO:0007669"/>
    <property type="project" value="UniProtKB-EC"/>
</dbReference>
<dbReference type="Proteomes" id="UP000320801">
    <property type="component" value="Unassembled WGS sequence"/>
</dbReference>
<dbReference type="EMBL" id="SMDN01000005">
    <property type="protein sequence ID" value="TQC51600.1"/>
    <property type="molecule type" value="Genomic_DNA"/>
</dbReference>
<dbReference type="Pfam" id="PF01048">
    <property type="entry name" value="PNP_UDP_1"/>
    <property type="match status" value="1"/>
</dbReference>
<dbReference type="PANTHER" id="PTHR43691">
    <property type="entry name" value="URIDINE PHOSPHORYLASE"/>
    <property type="match status" value="1"/>
</dbReference>
<evidence type="ECO:0000256" key="2">
    <source>
        <dbReference type="ARBA" id="ARBA00021980"/>
    </source>
</evidence>
<dbReference type="AlphaFoldDB" id="A0A507SIQ4"/>
<dbReference type="InterPro" id="IPR035994">
    <property type="entry name" value="Nucleoside_phosphorylase_sf"/>
</dbReference>
<dbReference type="GO" id="GO:0005829">
    <property type="term" value="C:cytosol"/>
    <property type="evidence" value="ECO:0007669"/>
    <property type="project" value="TreeGrafter"/>
</dbReference>
<gene>
    <name evidence="7" type="ORF">E1I18_01695</name>
</gene>
<evidence type="ECO:0000256" key="5">
    <source>
        <dbReference type="ARBA" id="ARBA00048447"/>
    </source>
</evidence>